<sequence length="110" mass="12677">MRPTTKDTGHAALLWILFESRDRYRLEPDVHQRILGTILSLPDGMATKRKLQKTIRVACDELYRDQTNLALMDLVDRYRSFQATMVRSTEPCMPPAMGRWAPMSLVWPAG</sequence>
<accession>A0A1G7BZB8</accession>
<keyword evidence="2" id="KW-1185">Reference proteome</keyword>
<dbReference type="Proteomes" id="UP000199412">
    <property type="component" value="Unassembled WGS sequence"/>
</dbReference>
<dbReference type="AlphaFoldDB" id="A0A1G7BZB8"/>
<dbReference type="EMBL" id="FNAP01000005">
    <property type="protein sequence ID" value="SDE32444.1"/>
    <property type="molecule type" value="Genomic_DNA"/>
</dbReference>
<organism evidence="1 2">
    <name type="scientific">Rhodospira trueperi</name>
    <dbReference type="NCBI Taxonomy" id="69960"/>
    <lineage>
        <taxon>Bacteria</taxon>
        <taxon>Pseudomonadati</taxon>
        <taxon>Pseudomonadota</taxon>
        <taxon>Alphaproteobacteria</taxon>
        <taxon>Rhodospirillales</taxon>
        <taxon>Rhodospirillaceae</taxon>
        <taxon>Rhodospira</taxon>
    </lineage>
</organism>
<evidence type="ECO:0000313" key="1">
    <source>
        <dbReference type="EMBL" id="SDE32444.1"/>
    </source>
</evidence>
<protein>
    <submittedName>
        <fullName evidence="1">Uncharacterized protein</fullName>
    </submittedName>
</protein>
<dbReference type="STRING" id="69960.SAMN05421720_105238"/>
<proteinExistence type="predicted"/>
<evidence type="ECO:0000313" key="2">
    <source>
        <dbReference type="Proteomes" id="UP000199412"/>
    </source>
</evidence>
<dbReference type="RefSeq" id="WP_092785366.1">
    <property type="nucleotide sequence ID" value="NZ_FNAP01000005.1"/>
</dbReference>
<reference evidence="1 2" key="1">
    <citation type="submission" date="2016-10" db="EMBL/GenBank/DDBJ databases">
        <authorList>
            <person name="de Groot N.N."/>
        </authorList>
    </citation>
    <scope>NUCLEOTIDE SEQUENCE [LARGE SCALE GENOMIC DNA]</scope>
    <source>
        <strain evidence="1 2">ATCC 700224</strain>
    </source>
</reference>
<gene>
    <name evidence="1" type="ORF">SAMN05421720_105238</name>
</gene>
<name>A0A1G7BZB8_9PROT</name>